<keyword evidence="3" id="KW-1185">Reference proteome</keyword>
<evidence type="ECO:0000313" key="3">
    <source>
        <dbReference type="Proteomes" id="UP000006049"/>
    </source>
</evidence>
<dbReference type="eggNOG" id="ENOG5032UVU">
    <property type="taxonomic scope" value="Bacteria"/>
</dbReference>
<dbReference type="Proteomes" id="UP000006049">
    <property type="component" value="Chromosome"/>
</dbReference>
<evidence type="ECO:0000256" key="1">
    <source>
        <dbReference type="SAM" id="MobiDB-lite"/>
    </source>
</evidence>
<feature type="region of interest" description="Disordered" evidence="1">
    <location>
        <begin position="204"/>
        <end position="227"/>
    </location>
</feature>
<feature type="compositionally biased region" description="Low complexity" evidence="1">
    <location>
        <begin position="205"/>
        <end position="218"/>
    </location>
</feature>
<organism evidence="2 3">
    <name type="scientific">Aequorivita sublithincola (strain DSM 14238 / LMG 21431 / ACAM 643 / 9-3)</name>
    <dbReference type="NCBI Taxonomy" id="746697"/>
    <lineage>
        <taxon>Bacteria</taxon>
        <taxon>Pseudomonadati</taxon>
        <taxon>Bacteroidota</taxon>
        <taxon>Flavobacteriia</taxon>
        <taxon>Flavobacteriales</taxon>
        <taxon>Flavobacteriaceae</taxon>
        <taxon>Aequorivita</taxon>
    </lineage>
</organism>
<dbReference type="EMBL" id="CP003280">
    <property type="protein sequence ID" value="AFL82015.1"/>
    <property type="molecule type" value="Genomic_DNA"/>
</dbReference>
<reference evidence="2 3" key="1">
    <citation type="submission" date="2012-06" db="EMBL/GenBank/DDBJ databases">
        <title>The complete genome of Aequorivita sublithincola DSM 14238.</title>
        <authorList>
            <consortium name="US DOE Joint Genome Institute (JGI-PGF)"/>
            <person name="Lucas S."/>
            <person name="Copeland A."/>
            <person name="Lapidus A."/>
            <person name="Goodwin L."/>
            <person name="Pitluck S."/>
            <person name="Peters L."/>
            <person name="Munk A.C.C."/>
            <person name="Kyrpides N."/>
            <person name="Mavromatis K."/>
            <person name="Pagani I."/>
            <person name="Ivanova N."/>
            <person name="Ovchinnikova G."/>
            <person name="Zeytun A."/>
            <person name="Detter J.C."/>
            <person name="Han C."/>
            <person name="Land M."/>
            <person name="Hauser L."/>
            <person name="Markowitz V."/>
            <person name="Cheng J.-F."/>
            <person name="Hugenholtz P."/>
            <person name="Woyke T."/>
            <person name="Wu D."/>
            <person name="Tindall B."/>
            <person name="Faehnrich R."/>
            <person name="Brambilla E."/>
            <person name="Klenk H.-P."/>
            <person name="Eisen J.A."/>
        </authorList>
    </citation>
    <scope>NUCLEOTIDE SEQUENCE [LARGE SCALE GENOMIC DNA]</scope>
    <source>
        <strain evidence="3">DSM 14238 / LMG 21431 / ACAM 643 / 9-3</strain>
    </source>
</reference>
<dbReference type="PATRIC" id="fig|746697.3.peg.2612"/>
<dbReference type="KEGG" id="asl:Aeqsu_2560"/>
<dbReference type="AlphaFoldDB" id="I3YYE7"/>
<dbReference type="RefSeq" id="WP_014783264.1">
    <property type="nucleotide sequence ID" value="NC_018013.1"/>
</dbReference>
<gene>
    <name evidence="2" type="ordered locus">Aeqsu_2560</name>
</gene>
<sequence>MNSTRTLKSIIVALLLTLGYSLYYINGLEIGEEEGLCLDYSNQPMSELAVALVHKMSNNYKSNQLSVINNDTSNRFTTTAGKGDTRAIWFDLETLKAFLYHLEIETKKKDASISGTDLGVRIYYASYPDTTSWGLFPDLVGLSGSDYEDHHTLVMIPTIRNKNNVDVDFNPLEQRTFSDGLGVILDYENSEASNPQKTFALAGIKKSSSSNQNTSQRTGAQNHGNLYPPLGEIGLGF</sequence>
<dbReference type="HOGENOM" id="CLU_1168708_0_0_10"/>
<dbReference type="OrthoDB" id="1355945at2"/>
<protein>
    <submittedName>
        <fullName evidence="2">Uncharacterized protein</fullName>
    </submittedName>
</protein>
<proteinExistence type="predicted"/>
<accession>I3YYE7</accession>
<name>I3YYE7_AEQSU</name>
<dbReference type="STRING" id="746697.Aeqsu_2560"/>
<evidence type="ECO:0000313" key="2">
    <source>
        <dbReference type="EMBL" id="AFL82015.1"/>
    </source>
</evidence>